<dbReference type="RefSeq" id="WP_346187754.1">
    <property type="nucleotide sequence ID" value="NZ_BAABRL010000002.1"/>
</dbReference>
<evidence type="ECO:0000259" key="2">
    <source>
        <dbReference type="Pfam" id="PF13243"/>
    </source>
</evidence>
<feature type="signal peptide" evidence="1">
    <location>
        <begin position="1"/>
        <end position="18"/>
    </location>
</feature>
<accession>A0ABP9UXD2</accession>
<dbReference type="InterPro" id="IPR008930">
    <property type="entry name" value="Terpenoid_cyclase/PrenylTrfase"/>
</dbReference>
<gene>
    <name evidence="3" type="ORF">Rhal01_01043</name>
</gene>
<name>A0ABP9UXD2_9BACT</name>
<feature type="chain" id="PRO_5045510592" description="Squalene cyclase C-terminal domain-containing protein" evidence="1">
    <location>
        <begin position="19"/>
        <end position="397"/>
    </location>
</feature>
<dbReference type="SUPFAM" id="SSF48239">
    <property type="entry name" value="Terpenoid cyclases/Protein prenyltransferases"/>
    <property type="match status" value="1"/>
</dbReference>
<dbReference type="Gene3D" id="1.50.10.20">
    <property type="match status" value="2"/>
</dbReference>
<evidence type="ECO:0000256" key="1">
    <source>
        <dbReference type="SAM" id="SignalP"/>
    </source>
</evidence>
<dbReference type="EMBL" id="BAABRL010000002">
    <property type="protein sequence ID" value="GAA5494878.1"/>
    <property type="molecule type" value="Genomic_DNA"/>
</dbReference>
<organism evidence="3 4">
    <name type="scientific">Rubritalea halochordaticola</name>
    <dbReference type="NCBI Taxonomy" id="714537"/>
    <lineage>
        <taxon>Bacteria</taxon>
        <taxon>Pseudomonadati</taxon>
        <taxon>Verrucomicrobiota</taxon>
        <taxon>Verrucomicrobiia</taxon>
        <taxon>Verrucomicrobiales</taxon>
        <taxon>Rubritaleaceae</taxon>
        <taxon>Rubritalea</taxon>
    </lineage>
</organism>
<dbReference type="CDD" id="cd00688">
    <property type="entry name" value="ISOPREN_C2_like"/>
    <property type="match status" value="1"/>
</dbReference>
<evidence type="ECO:0000313" key="3">
    <source>
        <dbReference type="EMBL" id="GAA5494878.1"/>
    </source>
</evidence>
<feature type="domain" description="Squalene cyclase C-terminal" evidence="2">
    <location>
        <begin position="44"/>
        <end position="222"/>
    </location>
</feature>
<dbReference type="Proteomes" id="UP001424741">
    <property type="component" value="Unassembled WGS sequence"/>
</dbReference>
<evidence type="ECO:0000313" key="4">
    <source>
        <dbReference type="Proteomes" id="UP001424741"/>
    </source>
</evidence>
<comment type="caution">
    <text evidence="3">The sequence shown here is derived from an EMBL/GenBank/DDBJ whole genome shotgun (WGS) entry which is preliminary data.</text>
</comment>
<dbReference type="Pfam" id="PF13243">
    <property type="entry name" value="SQHop_cyclase_C"/>
    <property type="match status" value="1"/>
</dbReference>
<keyword evidence="1" id="KW-0732">Signal</keyword>
<sequence>MRRLIPCLAISLVAGAVAQEQDFNSLPKKVVPSPPVVDTAPLSSEDLETSIRKGVDFLLKIQNKNGSWGGPTDTKGLNIYAPLPGAHHAFRMGTSGLALAGLVMADDPRPEAKAAIDKAEQWLIKELPKLKRPDATTTYNNWGHAYGLRAINALAQREGISAEKKAEYAKLAQEQVDALVRYQDIDGGWGYLHFDSVTQRPSGESTSFLTGTVLLAIHEAKELFGVSFPKDRLMMAMQSIHIQQTPDFSYVYAMGHRKVPRYDINRPAGSLARTPVCNAALRVWGDEKITDEVLTQGLDRLVKRNGWLDIGRKRPRPHETHFAISGYFYFYGHYYASECITMLPKEEQAEWKDKLAKILLDKQESDGSWWDYPLYSYGPPYGTGYTLAALSRCRKTQ</sequence>
<dbReference type="InterPro" id="IPR032696">
    <property type="entry name" value="SQ_cyclase_C"/>
</dbReference>
<protein>
    <recommendedName>
        <fullName evidence="2">Squalene cyclase C-terminal domain-containing protein</fullName>
    </recommendedName>
</protein>
<reference evidence="3 4" key="1">
    <citation type="submission" date="2024-02" db="EMBL/GenBank/DDBJ databases">
        <title>Rubritalea halochordaticola NBRC 107102.</title>
        <authorList>
            <person name="Ichikawa N."/>
            <person name="Katano-Makiyama Y."/>
            <person name="Hidaka K."/>
        </authorList>
    </citation>
    <scope>NUCLEOTIDE SEQUENCE [LARGE SCALE GENOMIC DNA]</scope>
    <source>
        <strain evidence="3 4">NBRC 107102</strain>
    </source>
</reference>
<keyword evidence="4" id="KW-1185">Reference proteome</keyword>
<proteinExistence type="predicted"/>